<feature type="compositionally biased region" description="Polar residues" evidence="2">
    <location>
        <begin position="417"/>
        <end position="431"/>
    </location>
</feature>
<proteinExistence type="predicted"/>
<dbReference type="OrthoDB" id="3650389at2759"/>
<feature type="region of interest" description="Disordered" evidence="2">
    <location>
        <begin position="86"/>
        <end position="115"/>
    </location>
</feature>
<dbReference type="RefSeq" id="XP_044659956.1">
    <property type="nucleotide sequence ID" value="XM_044804021.1"/>
</dbReference>
<feature type="coiled-coil region" evidence="1">
    <location>
        <begin position="476"/>
        <end position="559"/>
    </location>
</feature>
<protein>
    <submittedName>
        <fullName evidence="3">Uncharacterized protein</fullName>
    </submittedName>
</protein>
<evidence type="ECO:0000256" key="2">
    <source>
        <dbReference type="SAM" id="MobiDB-lite"/>
    </source>
</evidence>
<name>A0A9P3CMD5_9PEZI</name>
<evidence type="ECO:0000313" key="4">
    <source>
        <dbReference type="Proteomes" id="UP000825890"/>
    </source>
</evidence>
<feature type="region of interest" description="Disordered" evidence="2">
    <location>
        <begin position="1"/>
        <end position="70"/>
    </location>
</feature>
<dbReference type="EMBL" id="BOLY01000005">
    <property type="protein sequence ID" value="GIZ45469.1"/>
    <property type="molecule type" value="Genomic_DNA"/>
</dbReference>
<feature type="compositionally biased region" description="Polar residues" evidence="2">
    <location>
        <begin position="1"/>
        <end position="12"/>
    </location>
</feature>
<accession>A0A9P3CMD5</accession>
<feature type="region of interest" description="Disordered" evidence="2">
    <location>
        <begin position="391"/>
        <end position="437"/>
    </location>
</feature>
<feature type="compositionally biased region" description="Polar residues" evidence="2">
    <location>
        <begin position="106"/>
        <end position="115"/>
    </location>
</feature>
<dbReference type="AlphaFoldDB" id="A0A9P3CMD5"/>
<gene>
    <name evidence="3" type="ORF">CKM354_000863400</name>
</gene>
<keyword evidence="1" id="KW-0175">Coiled coil</keyword>
<keyword evidence="4" id="KW-1185">Reference proteome</keyword>
<sequence>MDFNQFVITTVQPDAKATMRGSQGQKPRKKKRLEQSPASGAFAQEPQVPATENLPGRLAQGAEVSPHSEGVDAWAEVQAMSANDTVDAANMPPSTGAIPSVESDESANGSSLLDPTTASREYMRIGGDLYEIWKPGDEDGNEFTDWYGRTPKVPVEQRWRIFQSDIGRISWRDGNVPPKFVYLDDRAAQQVLASDIPKAKICKFWQHDFGQPCNIRRHRRHIGRPAIKDEKAEGNEKYHFAQHGGKGQDVYYFSGDPEWKPVHYRIPVEAAKPPEPEVVRPKRKFDDILDAEPNRRAHGHNQYTPKDMLVKFGAPSFAKPVEKHHKLPPLPKPHQKTRGTENPIFVEKRLIGDMAQVAREAVRKDAQKALREASIEDLRAALKEREAVREIANGERHDSTVARTSSSPPAKAFLTTRGLSANRSASPSVPQTEEPPIDVPRELSYIERRDLENRMAAQVIRSIQSQDDVQAMAKSLATAKVKAGQLEKENTLLKQQLEAAERKAGEWERIAENKEQDVAELREDQEASGQEIIELKRKNTLLELSVDRKEAELQKLVQQQNRSH</sequence>
<organism evidence="3 4">
    <name type="scientific">Cercospora kikuchii</name>
    <dbReference type="NCBI Taxonomy" id="84275"/>
    <lineage>
        <taxon>Eukaryota</taxon>
        <taxon>Fungi</taxon>
        <taxon>Dikarya</taxon>
        <taxon>Ascomycota</taxon>
        <taxon>Pezizomycotina</taxon>
        <taxon>Dothideomycetes</taxon>
        <taxon>Dothideomycetidae</taxon>
        <taxon>Mycosphaerellales</taxon>
        <taxon>Mycosphaerellaceae</taxon>
        <taxon>Cercospora</taxon>
    </lineage>
</organism>
<evidence type="ECO:0000256" key="1">
    <source>
        <dbReference type="SAM" id="Coils"/>
    </source>
</evidence>
<reference evidence="3 4" key="1">
    <citation type="submission" date="2021-01" db="EMBL/GenBank/DDBJ databases">
        <title>Cercospora kikuchii MAFF 305040 whole genome shotgun sequence.</title>
        <authorList>
            <person name="Kashiwa T."/>
            <person name="Suzuki T."/>
        </authorList>
    </citation>
    <scope>NUCLEOTIDE SEQUENCE [LARGE SCALE GENOMIC DNA]</scope>
    <source>
        <strain evidence="3 4">MAFF 305040</strain>
    </source>
</reference>
<comment type="caution">
    <text evidence="3">The sequence shown here is derived from an EMBL/GenBank/DDBJ whole genome shotgun (WGS) entry which is preliminary data.</text>
</comment>
<dbReference type="Proteomes" id="UP000825890">
    <property type="component" value="Unassembled WGS sequence"/>
</dbReference>
<feature type="compositionally biased region" description="Basic and acidic residues" evidence="2">
    <location>
        <begin position="391"/>
        <end position="400"/>
    </location>
</feature>
<evidence type="ECO:0000313" key="3">
    <source>
        <dbReference type="EMBL" id="GIZ45469.1"/>
    </source>
</evidence>
<dbReference type="GeneID" id="68294209"/>